<comment type="subcellular location">
    <subcellularLocation>
        <location evidence="1">Nucleus</location>
    </subcellularLocation>
</comment>
<feature type="compositionally biased region" description="Basic and acidic residues" evidence="3">
    <location>
        <begin position="25"/>
        <end position="36"/>
    </location>
</feature>
<feature type="region of interest" description="Disordered" evidence="3">
    <location>
        <begin position="1"/>
        <end position="48"/>
    </location>
</feature>
<dbReference type="InterPro" id="IPR011257">
    <property type="entry name" value="DNA_glycosylase"/>
</dbReference>
<feature type="compositionally biased region" description="Polar residues" evidence="3">
    <location>
        <begin position="1"/>
        <end position="18"/>
    </location>
</feature>
<feature type="domain" description="HhH-GPD" evidence="4">
    <location>
        <begin position="166"/>
        <end position="298"/>
    </location>
</feature>
<dbReference type="SUPFAM" id="SSF48150">
    <property type="entry name" value="DNA-glycosylase"/>
    <property type="match status" value="1"/>
</dbReference>
<keyword evidence="6" id="KW-1185">Reference proteome</keyword>
<accession>A0A0C9YWS1</accession>
<evidence type="ECO:0000313" key="5">
    <source>
        <dbReference type="EMBL" id="KIK29495.1"/>
    </source>
</evidence>
<dbReference type="GO" id="GO:0005634">
    <property type="term" value="C:nucleus"/>
    <property type="evidence" value="ECO:0007669"/>
    <property type="project" value="UniProtKB-SubCell"/>
</dbReference>
<protein>
    <recommendedName>
        <fullName evidence="4">HhH-GPD domain-containing protein</fullName>
    </recommendedName>
</protein>
<organism evidence="5 6">
    <name type="scientific">Pisolithus microcarpus 441</name>
    <dbReference type="NCBI Taxonomy" id="765257"/>
    <lineage>
        <taxon>Eukaryota</taxon>
        <taxon>Fungi</taxon>
        <taxon>Dikarya</taxon>
        <taxon>Basidiomycota</taxon>
        <taxon>Agaricomycotina</taxon>
        <taxon>Agaricomycetes</taxon>
        <taxon>Agaricomycetidae</taxon>
        <taxon>Boletales</taxon>
        <taxon>Sclerodermatineae</taxon>
        <taxon>Pisolithaceae</taxon>
        <taxon>Pisolithus</taxon>
    </lineage>
</organism>
<proteinExistence type="predicted"/>
<dbReference type="PANTHER" id="PTHR15074:SF0">
    <property type="entry name" value="METHYL-CPG-BINDING DOMAIN PROTEIN 4-LIKE PROTEIN"/>
    <property type="match status" value="1"/>
</dbReference>
<name>A0A0C9YWS1_9AGAM</name>
<evidence type="ECO:0000256" key="2">
    <source>
        <dbReference type="ARBA" id="ARBA00023242"/>
    </source>
</evidence>
<dbReference type="Gene3D" id="1.10.340.30">
    <property type="entry name" value="Hypothetical protein, domain 2"/>
    <property type="match status" value="1"/>
</dbReference>
<dbReference type="GO" id="GO:0003677">
    <property type="term" value="F:DNA binding"/>
    <property type="evidence" value="ECO:0007669"/>
    <property type="project" value="InterPro"/>
</dbReference>
<dbReference type="GO" id="GO:0003824">
    <property type="term" value="F:catalytic activity"/>
    <property type="evidence" value="ECO:0007669"/>
    <property type="project" value="InterPro"/>
</dbReference>
<dbReference type="EMBL" id="KN833689">
    <property type="protein sequence ID" value="KIK29495.1"/>
    <property type="molecule type" value="Genomic_DNA"/>
</dbReference>
<evidence type="ECO:0000259" key="4">
    <source>
        <dbReference type="Pfam" id="PF00730"/>
    </source>
</evidence>
<reference evidence="5 6" key="1">
    <citation type="submission" date="2014-04" db="EMBL/GenBank/DDBJ databases">
        <authorList>
            <consortium name="DOE Joint Genome Institute"/>
            <person name="Kuo A."/>
            <person name="Kohler A."/>
            <person name="Costa M.D."/>
            <person name="Nagy L.G."/>
            <person name="Floudas D."/>
            <person name="Copeland A."/>
            <person name="Barry K.W."/>
            <person name="Cichocki N."/>
            <person name="Veneault-Fourrey C."/>
            <person name="LaButti K."/>
            <person name="Lindquist E.A."/>
            <person name="Lipzen A."/>
            <person name="Lundell T."/>
            <person name="Morin E."/>
            <person name="Murat C."/>
            <person name="Sun H."/>
            <person name="Tunlid A."/>
            <person name="Henrissat B."/>
            <person name="Grigoriev I.V."/>
            <person name="Hibbett D.S."/>
            <person name="Martin F."/>
            <person name="Nordberg H.P."/>
            <person name="Cantor M.N."/>
            <person name="Hua S.X."/>
        </authorList>
    </citation>
    <scope>NUCLEOTIDE SEQUENCE [LARGE SCALE GENOMIC DNA]</scope>
    <source>
        <strain evidence="5 6">441</strain>
    </source>
</reference>
<sequence>MRRSETPSTCRSGANQTLGKRRKRVETQSKEVDSHLSKRRRSSVSRPRDDTLWVSAPATQVVPPRTSRYFMAPYLSATSFPTFGASTIVNTNTEPTASPLLTVASAKHPACRSNFQVSSPEKYDDLVKDFMVMLRILKPKLIQEAVCHDPWKVLLAVRLLNVTTGRMAIPVFWKIIRRWPTPQDLVNAPLDELIELIRPLGLYNKRAKWFKEISQCYIEDPPRYFMDSPEACATSTKPCRRKTRSSYPDTPISHFPGVGPYAFDSFRIFCTSSHGPVEAIAKEEWKHVMPNDKELIRYLRWKWAYEEHKIWYPVEGVIGQVNLAYLVSLVDDLAEHYDTMVGGEAYVDEFIECIVSDDC</sequence>
<evidence type="ECO:0000256" key="1">
    <source>
        <dbReference type="ARBA" id="ARBA00004123"/>
    </source>
</evidence>
<keyword evidence="2" id="KW-0539">Nucleus</keyword>
<gene>
    <name evidence="5" type="ORF">PISMIDRAFT_672184</name>
</gene>
<dbReference type="Proteomes" id="UP000054018">
    <property type="component" value="Unassembled WGS sequence"/>
</dbReference>
<reference evidence="6" key="2">
    <citation type="submission" date="2015-01" db="EMBL/GenBank/DDBJ databases">
        <title>Evolutionary Origins and Diversification of the Mycorrhizal Mutualists.</title>
        <authorList>
            <consortium name="DOE Joint Genome Institute"/>
            <consortium name="Mycorrhizal Genomics Consortium"/>
            <person name="Kohler A."/>
            <person name="Kuo A."/>
            <person name="Nagy L.G."/>
            <person name="Floudas D."/>
            <person name="Copeland A."/>
            <person name="Barry K.W."/>
            <person name="Cichocki N."/>
            <person name="Veneault-Fourrey C."/>
            <person name="LaButti K."/>
            <person name="Lindquist E.A."/>
            <person name="Lipzen A."/>
            <person name="Lundell T."/>
            <person name="Morin E."/>
            <person name="Murat C."/>
            <person name="Riley R."/>
            <person name="Ohm R."/>
            <person name="Sun H."/>
            <person name="Tunlid A."/>
            <person name="Henrissat B."/>
            <person name="Grigoriev I.V."/>
            <person name="Hibbett D.S."/>
            <person name="Martin F."/>
        </authorList>
    </citation>
    <scope>NUCLEOTIDE SEQUENCE [LARGE SCALE GENOMIC DNA]</scope>
    <source>
        <strain evidence="6">441</strain>
    </source>
</reference>
<dbReference type="OrthoDB" id="10265068at2759"/>
<dbReference type="InterPro" id="IPR003265">
    <property type="entry name" value="HhH-GPD_domain"/>
</dbReference>
<dbReference type="Pfam" id="PF00730">
    <property type="entry name" value="HhH-GPD"/>
    <property type="match status" value="1"/>
</dbReference>
<dbReference type="InterPro" id="IPR045138">
    <property type="entry name" value="MeCP2/MBD4"/>
</dbReference>
<dbReference type="AlphaFoldDB" id="A0A0C9YWS1"/>
<dbReference type="STRING" id="765257.A0A0C9YWS1"/>
<dbReference type="HOGENOM" id="CLU_771868_0_0_1"/>
<dbReference type="GO" id="GO:0006285">
    <property type="term" value="P:base-excision repair, AP site formation"/>
    <property type="evidence" value="ECO:0007669"/>
    <property type="project" value="UniProtKB-ARBA"/>
</dbReference>
<evidence type="ECO:0000256" key="3">
    <source>
        <dbReference type="SAM" id="MobiDB-lite"/>
    </source>
</evidence>
<dbReference type="PANTHER" id="PTHR15074">
    <property type="entry name" value="METHYL-CPG-BINDING PROTEIN"/>
    <property type="match status" value="1"/>
</dbReference>
<evidence type="ECO:0000313" key="6">
    <source>
        <dbReference type="Proteomes" id="UP000054018"/>
    </source>
</evidence>